<evidence type="ECO:0000313" key="2">
    <source>
        <dbReference type="EMBL" id="CAE1280150.1"/>
    </source>
</evidence>
<dbReference type="OrthoDB" id="6932368at2759"/>
<dbReference type="EMBL" id="CAHIKZ030002046">
    <property type="protein sequence ID" value="CAE1280150.1"/>
    <property type="molecule type" value="Genomic_DNA"/>
</dbReference>
<evidence type="ECO:0000256" key="1">
    <source>
        <dbReference type="SAM" id="MobiDB-lite"/>
    </source>
</evidence>
<gene>
    <name evidence="2" type="ORF">SPHA_42162</name>
</gene>
<accession>A0A812CXB8</accession>
<feature type="region of interest" description="Disordered" evidence="1">
    <location>
        <begin position="216"/>
        <end position="237"/>
    </location>
</feature>
<reference evidence="2" key="1">
    <citation type="submission" date="2021-01" db="EMBL/GenBank/DDBJ databases">
        <authorList>
            <person name="Li R."/>
            <person name="Bekaert M."/>
        </authorList>
    </citation>
    <scope>NUCLEOTIDE SEQUENCE</scope>
    <source>
        <strain evidence="2">Farmed</strain>
    </source>
</reference>
<keyword evidence="3" id="KW-1185">Reference proteome</keyword>
<organism evidence="2 3">
    <name type="scientific">Acanthosepion pharaonis</name>
    <name type="common">Pharaoh cuttlefish</name>
    <name type="synonym">Sepia pharaonis</name>
    <dbReference type="NCBI Taxonomy" id="158019"/>
    <lineage>
        <taxon>Eukaryota</taxon>
        <taxon>Metazoa</taxon>
        <taxon>Spiralia</taxon>
        <taxon>Lophotrochozoa</taxon>
        <taxon>Mollusca</taxon>
        <taxon>Cephalopoda</taxon>
        <taxon>Coleoidea</taxon>
        <taxon>Decapodiformes</taxon>
        <taxon>Sepiida</taxon>
        <taxon>Sepiina</taxon>
        <taxon>Sepiidae</taxon>
        <taxon>Acanthosepion</taxon>
    </lineage>
</organism>
<comment type="caution">
    <text evidence="2">The sequence shown here is derived from an EMBL/GenBank/DDBJ whole genome shotgun (WGS) entry which is preliminary data.</text>
</comment>
<dbReference type="AlphaFoldDB" id="A0A812CXB8"/>
<evidence type="ECO:0000313" key="3">
    <source>
        <dbReference type="Proteomes" id="UP000597762"/>
    </source>
</evidence>
<protein>
    <submittedName>
        <fullName evidence="2">Uncharacterized protein</fullName>
    </submittedName>
</protein>
<proteinExistence type="predicted"/>
<name>A0A812CXB8_ACAPH</name>
<sequence>MSEASLRKLWIDKLPTHTAQILATLPEDLDLLRVAAIADKIVEKKTLTSIHISLTNSTSHDYILQKIQQQIDELSTQLERLSRVRSRPAYNAYKSRHHSRANSNTRTNGTKIETYCQISLTLNIGLRRSFPWLFTVAQAKFPILGADILAHYKLAVNMSNHTLIDQTTQLTLTGMISTYTSTKICTALPENNPLEHVLDKFPALKTPFTYTESVKHNTVNSDRPQGVHSAEQMKSKK</sequence>
<dbReference type="Proteomes" id="UP000597762">
    <property type="component" value="Unassembled WGS sequence"/>
</dbReference>